<name>A0A9Q3JGH0_9BASI</name>
<reference evidence="2" key="1">
    <citation type="submission" date="2021-03" db="EMBL/GenBank/DDBJ databases">
        <title>Draft genome sequence of rust myrtle Austropuccinia psidii MF-1, a brazilian biotype.</title>
        <authorList>
            <person name="Quecine M.C."/>
            <person name="Pachon D.M.R."/>
            <person name="Bonatelli M.L."/>
            <person name="Correr F.H."/>
            <person name="Franceschini L.M."/>
            <person name="Leite T.F."/>
            <person name="Margarido G.R.A."/>
            <person name="Almeida C.A."/>
            <person name="Ferrarezi J.A."/>
            <person name="Labate C.A."/>
        </authorList>
    </citation>
    <scope>NUCLEOTIDE SEQUENCE</scope>
    <source>
        <strain evidence="2">MF-1</strain>
    </source>
</reference>
<proteinExistence type="predicted"/>
<gene>
    <name evidence="2" type="ORF">O181_102508</name>
</gene>
<evidence type="ECO:0000256" key="1">
    <source>
        <dbReference type="SAM" id="MobiDB-lite"/>
    </source>
</evidence>
<dbReference type="Proteomes" id="UP000765509">
    <property type="component" value="Unassembled WGS sequence"/>
</dbReference>
<evidence type="ECO:0000313" key="3">
    <source>
        <dbReference type="Proteomes" id="UP000765509"/>
    </source>
</evidence>
<dbReference type="AlphaFoldDB" id="A0A9Q3JGH0"/>
<feature type="region of interest" description="Disordered" evidence="1">
    <location>
        <begin position="1"/>
        <end position="24"/>
    </location>
</feature>
<protein>
    <submittedName>
        <fullName evidence="2">Uncharacterized protein</fullName>
    </submittedName>
</protein>
<dbReference type="EMBL" id="AVOT02073187">
    <property type="protein sequence ID" value="MBW0562793.1"/>
    <property type="molecule type" value="Genomic_DNA"/>
</dbReference>
<accession>A0A9Q3JGH0</accession>
<evidence type="ECO:0000313" key="2">
    <source>
        <dbReference type="EMBL" id="MBW0562793.1"/>
    </source>
</evidence>
<feature type="region of interest" description="Disordered" evidence="1">
    <location>
        <begin position="81"/>
        <end position="111"/>
    </location>
</feature>
<organism evidence="2 3">
    <name type="scientific">Austropuccinia psidii MF-1</name>
    <dbReference type="NCBI Taxonomy" id="1389203"/>
    <lineage>
        <taxon>Eukaryota</taxon>
        <taxon>Fungi</taxon>
        <taxon>Dikarya</taxon>
        <taxon>Basidiomycota</taxon>
        <taxon>Pucciniomycotina</taxon>
        <taxon>Pucciniomycetes</taxon>
        <taxon>Pucciniales</taxon>
        <taxon>Sphaerophragmiaceae</taxon>
        <taxon>Austropuccinia</taxon>
    </lineage>
</organism>
<keyword evidence="3" id="KW-1185">Reference proteome</keyword>
<sequence length="111" mass="13061">MKINVNFNENIYSTPKKNQKQSNQTTLTWTIEIELNLLNSKTTGEEKELIPGLVDETHQEIRNEVKELIFRVVDETHPQIRNKYKEDVSEEIKEPHSETRGEENNTHDEIT</sequence>
<comment type="caution">
    <text evidence="2">The sequence shown here is derived from an EMBL/GenBank/DDBJ whole genome shotgun (WGS) entry which is preliminary data.</text>
</comment>